<dbReference type="AlphaFoldDB" id="A0AA40FCD3"/>
<reference evidence="1" key="1">
    <citation type="submission" date="2021-10" db="EMBL/GenBank/DDBJ databases">
        <title>Melipona bicolor Genome sequencing and assembly.</title>
        <authorList>
            <person name="Araujo N.S."/>
            <person name="Arias M.C."/>
        </authorList>
    </citation>
    <scope>NUCLEOTIDE SEQUENCE</scope>
    <source>
        <strain evidence="1">USP_2M_L1-L4_2017</strain>
        <tissue evidence="1">Whole body</tissue>
    </source>
</reference>
<evidence type="ECO:0000313" key="2">
    <source>
        <dbReference type="Proteomes" id="UP001177670"/>
    </source>
</evidence>
<keyword evidence="2" id="KW-1185">Reference proteome</keyword>
<accession>A0AA40FCD3</accession>
<dbReference type="EMBL" id="JAHYIQ010000175">
    <property type="protein sequence ID" value="KAK1116366.1"/>
    <property type="molecule type" value="Genomic_DNA"/>
</dbReference>
<evidence type="ECO:0000313" key="1">
    <source>
        <dbReference type="EMBL" id="KAK1116366.1"/>
    </source>
</evidence>
<gene>
    <name evidence="1" type="ORF">K0M31_006555</name>
</gene>
<proteinExistence type="predicted"/>
<comment type="caution">
    <text evidence="1">The sequence shown here is derived from an EMBL/GenBank/DDBJ whole genome shotgun (WGS) entry which is preliminary data.</text>
</comment>
<protein>
    <submittedName>
        <fullName evidence="1">Uncharacterized protein</fullName>
    </submittedName>
</protein>
<organism evidence="1 2">
    <name type="scientific">Melipona bicolor</name>
    <dbReference type="NCBI Taxonomy" id="60889"/>
    <lineage>
        <taxon>Eukaryota</taxon>
        <taxon>Metazoa</taxon>
        <taxon>Ecdysozoa</taxon>
        <taxon>Arthropoda</taxon>
        <taxon>Hexapoda</taxon>
        <taxon>Insecta</taxon>
        <taxon>Pterygota</taxon>
        <taxon>Neoptera</taxon>
        <taxon>Endopterygota</taxon>
        <taxon>Hymenoptera</taxon>
        <taxon>Apocrita</taxon>
        <taxon>Aculeata</taxon>
        <taxon>Apoidea</taxon>
        <taxon>Anthophila</taxon>
        <taxon>Apidae</taxon>
        <taxon>Melipona</taxon>
    </lineage>
</organism>
<name>A0AA40FCD3_9HYME</name>
<dbReference type="Proteomes" id="UP001177670">
    <property type="component" value="Unassembled WGS sequence"/>
</dbReference>
<sequence length="98" mass="11042">MKPQIPQIIQKRNEQSIISRNGFKDADFVQLNSGNSGIQTFPDTMMCFDKPILVESVDIQILQVISALFFVQTGKLMGSQEPDPAIKRINFVRAPPYT</sequence>